<dbReference type="Proteomes" id="UP001218208">
    <property type="component" value="Unassembled WGS sequence"/>
</dbReference>
<dbReference type="RefSeq" id="WP_110710882.1">
    <property type="nucleotide sequence ID" value="NZ_CP029773.1"/>
</dbReference>
<name>A0AAI9C3I0_STEMA</name>
<comment type="caution">
    <text evidence="1">The sequence shown here is derived from an EMBL/GenBank/DDBJ whole genome shotgun (WGS) entry which is preliminary data.</text>
</comment>
<evidence type="ECO:0000313" key="1">
    <source>
        <dbReference type="EMBL" id="EKT4093466.1"/>
    </source>
</evidence>
<reference evidence="1" key="1">
    <citation type="submission" date="2022-07" db="EMBL/GenBank/DDBJ databases">
        <authorList>
            <consortium name="DAFM: The Division of Animal and Food Microbiology"/>
        </authorList>
    </citation>
    <scope>NUCLEOTIDE SEQUENCE</scope>
    <source>
        <strain evidence="1">19MO01SH01-2</strain>
    </source>
</reference>
<organism evidence="1 2">
    <name type="scientific">Stenotrophomonas maltophilia</name>
    <name type="common">Pseudomonas maltophilia</name>
    <name type="synonym">Xanthomonas maltophilia</name>
    <dbReference type="NCBI Taxonomy" id="40324"/>
    <lineage>
        <taxon>Bacteria</taxon>
        <taxon>Pseudomonadati</taxon>
        <taxon>Pseudomonadota</taxon>
        <taxon>Gammaproteobacteria</taxon>
        <taxon>Lysobacterales</taxon>
        <taxon>Lysobacteraceae</taxon>
        <taxon>Stenotrophomonas</taxon>
        <taxon>Stenotrophomonas maltophilia group</taxon>
    </lineage>
</organism>
<dbReference type="AlphaFoldDB" id="A0AAI9C3I0"/>
<gene>
    <name evidence="1" type="ORF">QEG23_002997</name>
</gene>
<protein>
    <submittedName>
        <fullName evidence="1">Uncharacterized protein</fullName>
    </submittedName>
</protein>
<proteinExistence type="predicted"/>
<accession>A0AAI9C3I0</accession>
<dbReference type="EMBL" id="ABLOJW010000016">
    <property type="protein sequence ID" value="EKT4093466.1"/>
    <property type="molecule type" value="Genomic_DNA"/>
</dbReference>
<evidence type="ECO:0000313" key="2">
    <source>
        <dbReference type="Proteomes" id="UP001218208"/>
    </source>
</evidence>
<sequence>MGWFTNAVAATARFVSTAAQTVASAAQKTWEVVKKTAVKVVTLVAKDGEKTVAKAKDLWKTARPYVKQATALLHKAGASHPLIKNVALAVDALLALEKSPVLHWIDKAVSWTIELAKRMNVAMEQGGKVELDAAERAQAEQYQQKFRDAAGSFSGEQAHAVSVVAMVNDLVLAQDKVNALVETGEVVDVDHFLRLRATQKLLKEANARFATVDAESRIDADDIFLVRVASDLLNADPSLSSEDAQALDDLLQRRHGRGLLPFAFEEMLPAWHMRNEALEAQWQVQSKAVTQKQVLLRRLETDLSLSADGRLSDEEQAMMDDLRESVPRERDAFVALGAEKLALAHYLHAAEGFLQVLEKTAEELEAAGMGYLVDAGQRVGELIIQGAEQGKGWEQFTAEEQELIIDFANIFEEECLERVQRLVEVTA</sequence>